<dbReference type="SUPFAM" id="SSF53300">
    <property type="entry name" value="vWA-like"/>
    <property type="match status" value="1"/>
</dbReference>
<comment type="caution">
    <text evidence="2">The sequence shown here is derived from an EMBL/GenBank/DDBJ whole genome shotgun (WGS) entry which is preliminary data.</text>
</comment>
<dbReference type="Gene3D" id="3.40.50.410">
    <property type="entry name" value="von Willebrand factor, type A domain"/>
    <property type="match status" value="1"/>
</dbReference>
<evidence type="ECO:0000313" key="2">
    <source>
        <dbReference type="EMBL" id="THF64992.1"/>
    </source>
</evidence>
<evidence type="ECO:0000313" key="3">
    <source>
        <dbReference type="Proteomes" id="UP000308430"/>
    </source>
</evidence>
<dbReference type="InterPro" id="IPR036465">
    <property type="entry name" value="vWFA_dom_sf"/>
</dbReference>
<dbReference type="Pfam" id="PF13519">
    <property type="entry name" value="VWA_2"/>
    <property type="match status" value="1"/>
</dbReference>
<sequence length="183" mass="19662">MAAKGPAPLAREHLRRRPPPAGGALLHCLLLDCSASMLRGRRLALAKGLLQAWAARCYRRRETLMVIGFAGEQARLLHAPGKAAAFNERWIAPIAGGGATPAASAIALADRVLAQRRRSADERVELWLLSDARFATLPPRPQRADHCTVIDFDDGPRALGRAARLAAAWGADCLPVRAVVASR</sequence>
<dbReference type="InterPro" id="IPR002035">
    <property type="entry name" value="VWF_A"/>
</dbReference>
<keyword evidence="3" id="KW-1185">Reference proteome</keyword>
<feature type="domain" description="VWFA" evidence="1">
    <location>
        <begin position="29"/>
        <end position="131"/>
    </location>
</feature>
<gene>
    <name evidence="2" type="ORF">E6C76_11300</name>
</gene>
<dbReference type="EMBL" id="SSOC01000004">
    <property type="protein sequence ID" value="THF64992.1"/>
    <property type="molecule type" value="Genomic_DNA"/>
</dbReference>
<reference evidence="2 3" key="1">
    <citation type="submission" date="2019-04" db="EMBL/GenBank/DDBJ databases">
        <title>Azoarcus nasutitermitis sp. nov. isolated from termite nest.</title>
        <authorList>
            <person name="Lin S.-Y."/>
            <person name="Hameed A."/>
            <person name="Hsu Y.-H."/>
            <person name="Young C.-C."/>
        </authorList>
    </citation>
    <scope>NUCLEOTIDE SEQUENCE [LARGE SCALE GENOMIC DNA]</scope>
    <source>
        <strain evidence="2 3">CC-YHH838</strain>
    </source>
</reference>
<name>A0A4S4AY07_9RHOO</name>
<protein>
    <submittedName>
        <fullName evidence="2">VWA domain-containing protein</fullName>
    </submittedName>
</protein>
<proteinExistence type="predicted"/>
<evidence type="ECO:0000259" key="1">
    <source>
        <dbReference type="Pfam" id="PF13519"/>
    </source>
</evidence>
<accession>A0A4S4AY07</accession>
<dbReference type="Proteomes" id="UP000308430">
    <property type="component" value="Unassembled WGS sequence"/>
</dbReference>
<dbReference type="OrthoDB" id="5793213at2"/>
<organism evidence="2 3">
    <name type="scientific">Pseudothauera nasutitermitis</name>
    <dbReference type="NCBI Taxonomy" id="2565930"/>
    <lineage>
        <taxon>Bacteria</taxon>
        <taxon>Pseudomonadati</taxon>
        <taxon>Pseudomonadota</taxon>
        <taxon>Betaproteobacteria</taxon>
        <taxon>Rhodocyclales</taxon>
        <taxon>Zoogloeaceae</taxon>
        <taxon>Pseudothauera</taxon>
    </lineage>
</organism>
<dbReference type="AlphaFoldDB" id="A0A4S4AY07"/>